<keyword evidence="1" id="KW-0472">Membrane</keyword>
<keyword evidence="1" id="KW-0812">Transmembrane</keyword>
<gene>
    <name evidence="3" type="ORF">H8N03_18040</name>
</gene>
<feature type="domain" description="DUF218" evidence="2">
    <location>
        <begin position="78"/>
        <end position="241"/>
    </location>
</feature>
<keyword evidence="4" id="KW-1185">Reference proteome</keyword>
<dbReference type="CDD" id="cd06259">
    <property type="entry name" value="YdcF-like"/>
    <property type="match status" value="1"/>
</dbReference>
<dbReference type="EMBL" id="JACORT010000008">
    <property type="protein sequence ID" value="MBC5784855.1"/>
    <property type="molecule type" value="Genomic_DNA"/>
</dbReference>
<comment type="caution">
    <text evidence="3">The sequence shown here is derived from an EMBL/GenBank/DDBJ whole genome shotgun (WGS) entry which is preliminary data.</text>
</comment>
<name>A0A923SCE1_9BURK</name>
<evidence type="ECO:0000259" key="2">
    <source>
        <dbReference type="Pfam" id="PF02698"/>
    </source>
</evidence>
<proteinExistence type="predicted"/>
<evidence type="ECO:0000313" key="3">
    <source>
        <dbReference type="EMBL" id="MBC5784855.1"/>
    </source>
</evidence>
<dbReference type="GO" id="GO:0000270">
    <property type="term" value="P:peptidoglycan metabolic process"/>
    <property type="evidence" value="ECO:0007669"/>
    <property type="project" value="TreeGrafter"/>
</dbReference>
<dbReference type="InterPro" id="IPR014729">
    <property type="entry name" value="Rossmann-like_a/b/a_fold"/>
</dbReference>
<dbReference type="Proteomes" id="UP000608513">
    <property type="component" value="Unassembled WGS sequence"/>
</dbReference>
<dbReference type="InterPro" id="IPR051599">
    <property type="entry name" value="Cell_Envelope_Assoc"/>
</dbReference>
<protein>
    <submittedName>
        <fullName evidence="3">YdcF family protein</fullName>
    </submittedName>
</protein>
<reference evidence="3" key="1">
    <citation type="submission" date="2020-08" db="EMBL/GenBank/DDBJ databases">
        <title>Ramlibacter sp. USB13 16S ribosomal RNA gene genome sequencing and assembly.</title>
        <authorList>
            <person name="Kang M."/>
        </authorList>
    </citation>
    <scope>NUCLEOTIDE SEQUENCE</scope>
    <source>
        <strain evidence="3">USB13</strain>
    </source>
</reference>
<organism evidence="3 4">
    <name type="scientific">Ramlibacter cellulosilyticus</name>
    <dbReference type="NCBI Taxonomy" id="2764187"/>
    <lineage>
        <taxon>Bacteria</taxon>
        <taxon>Pseudomonadati</taxon>
        <taxon>Pseudomonadota</taxon>
        <taxon>Betaproteobacteria</taxon>
        <taxon>Burkholderiales</taxon>
        <taxon>Comamonadaceae</taxon>
        <taxon>Ramlibacter</taxon>
    </lineage>
</organism>
<evidence type="ECO:0000256" key="1">
    <source>
        <dbReference type="SAM" id="Phobius"/>
    </source>
</evidence>
<keyword evidence="1" id="KW-1133">Transmembrane helix</keyword>
<dbReference type="GO" id="GO:0005886">
    <property type="term" value="C:plasma membrane"/>
    <property type="evidence" value="ECO:0007669"/>
    <property type="project" value="TreeGrafter"/>
</dbReference>
<dbReference type="GO" id="GO:0043164">
    <property type="term" value="P:Gram-negative-bacterium-type cell wall biogenesis"/>
    <property type="evidence" value="ECO:0007669"/>
    <property type="project" value="TreeGrafter"/>
</dbReference>
<dbReference type="AlphaFoldDB" id="A0A923SCE1"/>
<feature type="transmembrane region" description="Helical" evidence="1">
    <location>
        <begin position="33"/>
        <end position="49"/>
    </location>
</feature>
<dbReference type="PANTHER" id="PTHR30336">
    <property type="entry name" value="INNER MEMBRANE PROTEIN, PROBABLE PERMEASE"/>
    <property type="match status" value="1"/>
</dbReference>
<sequence>MVSKLAIALISPLGTALVLALLGLGLTRWARRIGTLLAFLALAWLWLWSTPAASEWLEQRTEAAFPPQRVEEVPFAPAIVVLGGGVVPPTEANRYPDLNQASDRVWHAARLFRAGKASLIFLSGGSDPEISAMSEAKAMRALLVDLGVPPARIVLEERSRNTRENAEFTAPLLRDYRVQRVLLVTSALHMHRAVAEFERAGVQVIPAPTDHSQRTVGGARLWVPDTGALDTASRTMKELVGRALVTR</sequence>
<feature type="transmembrane region" description="Helical" evidence="1">
    <location>
        <begin position="6"/>
        <end position="26"/>
    </location>
</feature>
<accession>A0A923SCE1</accession>
<dbReference type="Pfam" id="PF02698">
    <property type="entry name" value="DUF218"/>
    <property type="match status" value="1"/>
</dbReference>
<dbReference type="Gene3D" id="3.40.50.620">
    <property type="entry name" value="HUPs"/>
    <property type="match status" value="1"/>
</dbReference>
<evidence type="ECO:0000313" key="4">
    <source>
        <dbReference type="Proteomes" id="UP000608513"/>
    </source>
</evidence>
<dbReference type="InterPro" id="IPR003848">
    <property type="entry name" value="DUF218"/>
</dbReference>
<dbReference type="PANTHER" id="PTHR30336:SF4">
    <property type="entry name" value="ENVELOPE BIOGENESIS FACTOR ELYC"/>
    <property type="match status" value="1"/>
</dbReference>